<feature type="non-terminal residue" evidence="2">
    <location>
        <position position="1"/>
    </location>
</feature>
<accession>A0ABN9VVC0</accession>
<protein>
    <submittedName>
        <fullName evidence="2">Uncharacterized protein</fullName>
    </submittedName>
</protein>
<evidence type="ECO:0000313" key="3">
    <source>
        <dbReference type="Proteomes" id="UP001189429"/>
    </source>
</evidence>
<dbReference type="EMBL" id="CAUYUJ010017622">
    <property type="protein sequence ID" value="CAK0876410.1"/>
    <property type="molecule type" value="Genomic_DNA"/>
</dbReference>
<comment type="caution">
    <text evidence="2">The sequence shown here is derived from an EMBL/GenBank/DDBJ whole genome shotgun (WGS) entry which is preliminary data.</text>
</comment>
<organism evidence="2 3">
    <name type="scientific">Prorocentrum cordatum</name>
    <dbReference type="NCBI Taxonomy" id="2364126"/>
    <lineage>
        <taxon>Eukaryota</taxon>
        <taxon>Sar</taxon>
        <taxon>Alveolata</taxon>
        <taxon>Dinophyceae</taxon>
        <taxon>Prorocentrales</taxon>
        <taxon>Prorocentraceae</taxon>
        <taxon>Prorocentrum</taxon>
    </lineage>
</organism>
<reference evidence="2" key="1">
    <citation type="submission" date="2023-10" db="EMBL/GenBank/DDBJ databases">
        <authorList>
            <person name="Chen Y."/>
            <person name="Shah S."/>
            <person name="Dougan E. K."/>
            <person name="Thang M."/>
            <person name="Chan C."/>
        </authorList>
    </citation>
    <scope>NUCLEOTIDE SEQUENCE [LARGE SCALE GENOMIC DNA]</scope>
</reference>
<sequence length="395" mass="42653">GGAAGAAAAGAAEAGAAEAGSEVAQQDLGCESFARPVLDWAGFKGVFAQNNWYQGAVDVAYGPELERGWREAALECPLGFTVANLIKAMLCAHTESICFRAHAVMIEDVLSDIPLHAVASSGWPVLRLIFHLTEAVRRHHFKLDFEPAELLEAVADRIAAHEGKPRTSFPHRALGLRIVYATMAYGASFSPYVGTMWRKVNRDGADRDMTDKRAPVAAVPWERAKEMAENDLIYRRQDHDGQDLANFQQIHKVMSVQVYRNTDSKTPERQRHEDPRGTSLLSCAHNNDSLIFGTGNLHTTAQTRAGLHAHKGDPNGAAERPEPGVRHGGPVRAQTREPMGSVESTQRRRCESGAYGQCVEAAAHCIHGEPSILNKFTLPLAAGAGPRGAVGSAMG</sequence>
<feature type="region of interest" description="Disordered" evidence="1">
    <location>
        <begin position="308"/>
        <end position="348"/>
    </location>
</feature>
<proteinExistence type="predicted"/>
<evidence type="ECO:0000313" key="2">
    <source>
        <dbReference type="EMBL" id="CAK0876410.1"/>
    </source>
</evidence>
<name>A0ABN9VVC0_9DINO</name>
<gene>
    <name evidence="2" type="ORF">PCOR1329_LOCUS60787</name>
</gene>
<keyword evidence="3" id="KW-1185">Reference proteome</keyword>
<dbReference type="Proteomes" id="UP001189429">
    <property type="component" value="Unassembled WGS sequence"/>
</dbReference>
<evidence type="ECO:0000256" key="1">
    <source>
        <dbReference type="SAM" id="MobiDB-lite"/>
    </source>
</evidence>